<proteinExistence type="predicted"/>
<dbReference type="HOGENOM" id="CLU_1051222_0_0_1"/>
<dbReference type="Gramene" id="OPUNC10G00110.1">
    <property type="protein sequence ID" value="OPUNC10G00110.1"/>
    <property type="gene ID" value="OPUNC10G00110"/>
</dbReference>
<evidence type="ECO:0000313" key="3">
    <source>
        <dbReference type="Proteomes" id="UP000026962"/>
    </source>
</evidence>
<reference evidence="2" key="1">
    <citation type="submission" date="2015-04" db="UniProtKB">
        <authorList>
            <consortium name="EnsemblPlants"/>
        </authorList>
    </citation>
    <scope>IDENTIFICATION</scope>
</reference>
<dbReference type="Proteomes" id="UP000026962">
    <property type="component" value="Chromosome 10"/>
</dbReference>
<evidence type="ECO:0000313" key="2">
    <source>
        <dbReference type="EnsemblPlants" id="OPUNC10G00110.1"/>
    </source>
</evidence>
<feature type="compositionally biased region" description="Basic and acidic residues" evidence="1">
    <location>
        <begin position="127"/>
        <end position="136"/>
    </location>
</feature>
<dbReference type="EnsemblPlants" id="OPUNC10G00110.1">
    <property type="protein sequence ID" value="OPUNC10G00110.1"/>
    <property type="gene ID" value="OPUNC10G00110"/>
</dbReference>
<organism evidence="2">
    <name type="scientific">Oryza punctata</name>
    <name type="common">Red rice</name>
    <dbReference type="NCBI Taxonomy" id="4537"/>
    <lineage>
        <taxon>Eukaryota</taxon>
        <taxon>Viridiplantae</taxon>
        <taxon>Streptophyta</taxon>
        <taxon>Embryophyta</taxon>
        <taxon>Tracheophyta</taxon>
        <taxon>Spermatophyta</taxon>
        <taxon>Magnoliopsida</taxon>
        <taxon>Liliopsida</taxon>
        <taxon>Poales</taxon>
        <taxon>Poaceae</taxon>
        <taxon>BOP clade</taxon>
        <taxon>Oryzoideae</taxon>
        <taxon>Oryzeae</taxon>
        <taxon>Oryzinae</taxon>
        <taxon>Oryza</taxon>
    </lineage>
</organism>
<dbReference type="AlphaFoldDB" id="A0A0E0M4W8"/>
<evidence type="ECO:0000256" key="1">
    <source>
        <dbReference type="SAM" id="MobiDB-lite"/>
    </source>
</evidence>
<feature type="compositionally biased region" description="Basic residues" evidence="1">
    <location>
        <begin position="109"/>
        <end position="126"/>
    </location>
</feature>
<name>A0A0E0M4W8_ORYPU</name>
<feature type="region of interest" description="Disordered" evidence="1">
    <location>
        <begin position="182"/>
        <end position="201"/>
    </location>
</feature>
<accession>A0A0E0M4W8</accession>
<protein>
    <submittedName>
        <fullName evidence="2">Uncharacterized protein</fullName>
    </submittedName>
</protein>
<reference evidence="2" key="2">
    <citation type="submission" date="2018-05" db="EMBL/GenBank/DDBJ databases">
        <title>OpunRS2 (Oryza punctata Reference Sequence Version 2).</title>
        <authorList>
            <person name="Zhang J."/>
            <person name="Kudrna D."/>
            <person name="Lee S."/>
            <person name="Talag J."/>
            <person name="Welchert J."/>
            <person name="Wing R.A."/>
        </authorList>
    </citation>
    <scope>NUCLEOTIDE SEQUENCE [LARGE SCALE GENOMIC DNA]</scope>
</reference>
<keyword evidence="3" id="KW-1185">Reference proteome</keyword>
<sequence>MYHLIYIYAAYPRNVNHSINKSNGETHPPPQPHPSCIIRRWLLRVAAARSRVAPPRPHPQHSHRPSPAEPTVAPPRRRRIGDASYPSPPSVAAAINVLPGTSPHPPLPLRHRPASSRPFRPHRRHDSRPARDEGARGRGTSSSPGHPAAAERGCQDGRRRGLPLLHPVRVSRLAMLHVSTLHRRRQPSRVPVDSNFGASRPTSLTRSGVNFNRGADNFSPCCSGSERRQHIHSCIDATKLRELVGILIPFVLIFTAHLIKHGNII</sequence>
<feature type="region of interest" description="Disordered" evidence="1">
    <location>
        <begin position="50"/>
        <end position="161"/>
    </location>
</feature>